<keyword evidence="4 12" id="KW-0227">DNA damage</keyword>
<evidence type="ECO:0000256" key="6">
    <source>
        <dbReference type="ARBA" id="ARBA00023004"/>
    </source>
</evidence>
<dbReference type="Gene3D" id="1.10.1670.10">
    <property type="entry name" value="Helix-hairpin-Helix base-excision DNA repair enzymes (C-terminal)"/>
    <property type="match status" value="1"/>
</dbReference>
<keyword evidence="9 12" id="KW-0234">DNA repair</keyword>
<dbReference type="EMBL" id="DVNC01000021">
    <property type="protein sequence ID" value="HIU52923.1"/>
    <property type="molecule type" value="Genomic_DNA"/>
</dbReference>
<keyword evidence="2 12" id="KW-0004">4Fe-4S</keyword>
<keyword evidence="11 12" id="KW-0326">Glycosidase</keyword>
<feature type="binding site" evidence="12">
    <location>
        <position position="205"/>
    </location>
    <ligand>
        <name>[4Fe-4S] cluster</name>
        <dbReference type="ChEBI" id="CHEBI:49883"/>
    </ligand>
</feature>
<dbReference type="FunFam" id="1.10.340.30:FF:000001">
    <property type="entry name" value="Endonuclease III"/>
    <property type="match status" value="1"/>
</dbReference>
<proteinExistence type="inferred from homology"/>
<dbReference type="Pfam" id="PF00633">
    <property type="entry name" value="HHH"/>
    <property type="match status" value="1"/>
</dbReference>
<comment type="catalytic activity">
    <reaction evidence="12">
        <text>2'-deoxyribonucleotide-(2'-deoxyribose 5'-phosphate)-2'-deoxyribonucleotide-DNA = a 3'-end 2'-deoxyribonucleotide-(2,3-dehydro-2,3-deoxyribose 5'-phosphate)-DNA + a 5'-end 5'-phospho-2'-deoxyribonucleoside-DNA + H(+)</text>
        <dbReference type="Rhea" id="RHEA:66592"/>
        <dbReference type="Rhea" id="RHEA-COMP:13180"/>
        <dbReference type="Rhea" id="RHEA-COMP:16897"/>
        <dbReference type="Rhea" id="RHEA-COMP:17067"/>
        <dbReference type="ChEBI" id="CHEBI:15378"/>
        <dbReference type="ChEBI" id="CHEBI:136412"/>
        <dbReference type="ChEBI" id="CHEBI:157695"/>
        <dbReference type="ChEBI" id="CHEBI:167181"/>
        <dbReference type="EC" id="4.2.99.18"/>
    </reaction>
</comment>
<feature type="binding site" evidence="12">
    <location>
        <position position="196"/>
    </location>
    <ligand>
        <name>[4Fe-4S] cluster</name>
        <dbReference type="ChEBI" id="CHEBI:49883"/>
    </ligand>
</feature>
<evidence type="ECO:0000256" key="7">
    <source>
        <dbReference type="ARBA" id="ARBA00023014"/>
    </source>
</evidence>
<dbReference type="SMART" id="SM00525">
    <property type="entry name" value="FES"/>
    <property type="match status" value="1"/>
</dbReference>
<evidence type="ECO:0000256" key="5">
    <source>
        <dbReference type="ARBA" id="ARBA00022801"/>
    </source>
</evidence>
<dbReference type="GO" id="GO:0019104">
    <property type="term" value="F:DNA N-glycosylase activity"/>
    <property type="evidence" value="ECO:0007669"/>
    <property type="project" value="UniProtKB-UniRule"/>
</dbReference>
<evidence type="ECO:0000256" key="8">
    <source>
        <dbReference type="ARBA" id="ARBA00023125"/>
    </source>
</evidence>
<dbReference type="Proteomes" id="UP000824107">
    <property type="component" value="Unassembled WGS sequence"/>
</dbReference>
<evidence type="ECO:0000256" key="3">
    <source>
        <dbReference type="ARBA" id="ARBA00022723"/>
    </source>
</evidence>
<dbReference type="GO" id="GO:0006285">
    <property type="term" value="P:base-excision repair, AP site formation"/>
    <property type="evidence" value="ECO:0007669"/>
    <property type="project" value="TreeGrafter"/>
</dbReference>
<organism evidence="14 15">
    <name type="scientific">Candidatus Scatocola faecipullorum</name>
    <dbReference type="NCBI Taxonomy" id="2840917"/>
    <lineage>
        <taxon>Bacteria</taxon>
        <taxon>Pseudomonadati</taxon>
        <taxon>Pseudomonadota</taxon>
        <taxon>Alphaproteobacteria</taxon>
        <taxon>Rhodospirillales</taxon>
        <taxon>Rhodospirillaceae</taxon>
        <taxon>Rhodospirillaceae incertae sedis</taxon>
        <taxon>Candidatus Scatocola</taxon>
    </lineage>
</organism>
<dbReference type="PANTHER" id="PTHR10359">
    <property type="entry name" value="A/G-SPECIFIC ADENINE GLYCOSYLASE/ENDONUCLEASE III"/>
    <property type="match status" value="1"/>
</dbReference>
<keyword evidence="5 12" id="KW-0378">Hydrolase</keyword>
<dbReference type="PIRSF" id="PIRSF001435">
    <property type="entry name" value="Nth"/>
    <property type="match status" value="1"/>
</dbReference>
<dbReference type="GO" id="GO:0003677">
    <property type="term" value="F:DNA binding"/>
    <property type="evidence" value="ECO:0007669"/>
    <property type="project" value="UniProtKB-UniRule"/>
</dbReference>
<dbReference type="GO" id="GO:0140078">
    <property type="term" value="F:class I DNA-(apurinic or apyrimidinic site) endonuclease activity"/>
    <property type="evidence" value="ECO:0007669"/>
    <property type="project" value="UniProtKB-EC"/>
</dbReference>
<dbReference type="GO" id="GO:0051539">
    <property type="term" value="F:4 iron, 4 sulfur cluster binding"/>
    <property type="evidence" value="ECO:0007669"/>
    <property type="project" value="UniProtKB-UniRule"/>
</dbReference>
<dbReference type="SMART" id="SM00478">
    <property type="entry name" value="ENDO3c"/>
    <property type="match status" value="1"/>
</dbReference>
<dbReference type="HAMAP" id="MF_00942">
    <property type="entry name" value="Nth"/>
    <property type="match status" value="1"/>
</dbReference>
<evidence type="ECO:0000256" key="11">
    <source>
        <dbReference type="ARBA" id="ARBA00023295"/>
    </source>
</evidence>
<comment type="caution">
    <text evidence="14">The sequence shown here is derived from an EMBL/GenBank/DDBJ whole genome shotgun (WGS) entry which is preliminary data.</text>
</comment>
<evidence type="ECO:0000259" key="13">
    <source>
        <dbReference type="SMART" id="SM00478"/>
    </source>
</evidence>
<evidence type="ECO:0000256" key="9">
    <source>
        <dbReference type="ARBA" id="ARBA00023204"/>
    </source>
</evidence>
<accession>A0A9D1M3H8</accession>
<evidence type="ECO:0000256" key="4">
    <source>
        <dbReference type="ARBA" id="ARBA00022763"/>
    </source>
</evidence>
<reference evidence="14" key="1">
    <citation type="submission" date="2020-10" db="EMBL/GenBank/DDBJ databases">
        <authorList>
            <person name="Gilroy R."/>
        </authorList>
    </citation>
    <scope>NUCLEOTIDE SEQUENCE</scope>
    <source>
        <strain evidence="14">ChiW3-316</strain>
    </source>
</reference>
<comment type="function">
    <text evidence="12">DNA repair enzyme that has both DNA N-glycosylase activity and AP-lyase activity. The DNA N-glycosylase activity releases various damaged pyrimidines from DNA by cleaving the N-glycosidic bond, leaving an AP (apurinic/apyrimidinic) site. The AP-lyase activity cleaves the phosphodiester bond 3' to the AP site by a beta-elimination, leaving a 3'-terminal unsaturated sugar and a product with a terminal 5'-phosphate.</text>
</comment>
<evidence type="ECO:0000256" key="1">
    <source>
        <dbReference type="ARBA" id="ARBA00008343"/>
    </source>
</evidence>
<dbReference type="InterPro" id="IPR023170">
    <property type="entry name" value="HhH_base_excis_C"/>
</dbReference>
<keyword evidence="3 12" id="KW-0479">Metal-binding</keyword>
<evidence type="ECO:0000256" key="12">
    <source>
        <dbReference type="HAMAP-Rule" id="MF_00942"/>
    </source>
</evidence>
<evidence type="ECO:0000313" key="15">
    <source>
        <dbReference type="Proteomes" id="UP000824107"/>
    </source>
</evidence>
<dbReference type="Pfam" id="PF00730">
    <property type="entry name" value="HhH-GPD"/>
    <property type="match status" value="1"/>
</dbReference>
<feature type="binding site" evidence="12">
    <location>
        <position position="189"/>
    </location>
    <ligand>
        <name>[4Fe-4S] cluster</name>
        <dbReference type="ChEBI" id="CHEBI:49883"/>
    </ligand>
</feature>
<keyword evidence="10 12" id="KW-0456">Lyase</keyword>
<dbReference type="PANTHER" id="PTHR10359:SF18">
    <property type="entry name" value="ENDONUCLEASE III"/>
    <property type="match status" value="1"/>
</dbReference>
<protein>
    <recommendedName>
        <fullName evidence="12">Endonuclease III</fullName>
        <ecNumber evidence="12">4.2.99.18</ecNumber>
    </recommendedName>
    <alternativeName>
        <fullName evidence="12">DNA-(apurinic or apyrimidinic site) lyase</fullName>
    </alternativeName>
</protein>
<keyword evidence="8 12" id="KW-0238">DNA-binding</keyword>
<dbReference type="EC" id="4.2.99.18" evidence="12"/>
<dbReference type="FunFam" id="1.10.1670.10:FF:000001">
    <property type="entry name" value="Endonuclease III"/>
    <property type="match status" value="1"/>
</dbReference>
<evidence type="ECO:0000256" key="2">
    <source>
        <dbReference type="ARBA" id="ARBA00022485"/>
    </source>
</evidence>
<dbReference type="SUPFAM" id="SSF48150">
    <property type="entry name" value="DNA-glycosylase"/>
    <property type="match status" value="1"/>
</dbReference>
<dbReference type="InterPro" id="IPR003651">
    <property type="entry name" value="Endonuclease3_FeS-loop_motif"/>
</dbReference>
<dbReference type="AlphaFoldDB" id="A0A9D1M3H8"/>
<evidence type="ECO:0000313" key="14">
    <source>
        <dbReference type="EMBL" id="HIU52923.1"/>
    </source>
</evidence>
<dbReference type="InterPro" id="IPR005759">
    <property type="entry name" value="Nth"/>
</dbReference>
<dbReference type="InterPro" id="IPR000445">
    <property type="entry name" value="HhH_motif"/>
</dbReference>
<reference evidence="14" key="2">
    <citation type="journal article" date="2021" name="PeerJ">
        <title>Extensive microbial diversity within the chicken gut microbiome revealed by metagenomics and culture.</title>
        <authorList>
            <person name="Gilroy R."/>
            <person name="Ravi A."/>
            <person name="Getino M."/>
            <person name="Pursley I."/>
            <person name="Horton D.L."/>
            <person name="Alikhan N.F."/>
            <person name="Baker D."/>
            <person name="Gharbi K."/>
            <person name="Hall N."/>
            <person name="Watson M."/>
            <person name="Adriaenssens E.M."/>
            <person name="Foster-Nyarko E."/>
            <person name="Jarju S."/>
            <person name="Secka A."/>
            <person name="Antonio M."/>
            <person name="Oren A."/>
            <person name="Chaudhuri R.R."/>
            <person name="La Ragione R."/>
            <person name="Hildebrand F."/>
            <person name="Pallen M.J."/>
        </authorList>
    </citation>
    <scope>NUCLEOTIDE SEQUENCE</scope>
    <source>
        <strain evidence="14">ChiW3-316</strain>
    </source>
</reference>
<feature type="binding site" evidence="12">
    <location>
        <position position="199"/>
    </location>
    <ligand>
        <name>[4Fe-4S] cluster</name>
        <dbReference type="ChEBI" id="CHEBI:49883"/>
    </ligand>
</feature>
<keyword evidence="7 12" id="KW-0411">Iron-sulfur</keyword>
<name>A0A9D1M3H8_9PROT</name>
<dbReference type="NCBIfam" id="TIGR01083">
    <property type="entry name" value="nth"/>
    <property type="match status" value="1"/>
</dbReference>
<dbReference type="GO" id="GO:0046872">
    <property type="term" value="F:metal ion binding"/>
    <property type="evidence" value="ECO:0007669"/>
    <property type="project" value="UniProtKB-KW"/>
</dbReference>
<dbReference type="InterPro" id="IPR003265">
    <property type="entry name" value="HhH-GPD_domain"/>
</dbReference>
<dbReference type="InterPro" id="IPR011257">
    <property type="entry name" value="DNA_glycosylase"/>
</dbReference>
<keyword evidence="14" id="KW-0255">Endonuclease</keyword>
<dbReference type="CDD" id="cd00056">
    <property type="entry name" value="ENDO3c"/>
    <property type="match status" value="1"/>
</dbReference>
<comment type="cofactor">
    <cofactor evidence="12">
        <name>[4Fe-4S] cluster</name>
        <dbReference type="ChEBI" id="CHEBI:49883"/>
    </cofactor>
    <text evidence="12">Binds 1 [4Fe-4S] cluster.</text>
</comment>
<evidence type="ECO:0000256" key="10">
    <source>
        <dbReference type="ARBA" id="ARBA00023239"/>
    </source>
</evidence>
<sequence>MIRPQAEILEIMDIFNQKDPNPRCELNYSNAYTLLVAVVLSAQSTDKGVNRATEELFKIADTPQKMAALGLDKLKHYIKTIGLYNNKAKNIIALSKELTEKYQGEVPHNREALENLAGVGRKTANVVLNVWFNEPTLAVDTHVMRISHRLNMSDGKNPLEVEKDLLKVLPDNYKKNANHWLVLFGRYICKAQKPDCPNCPVSSFCHSADKRI</sequence>
<feature type="domain" description="HhH-GPD" evidence="13">
    <location>
        <begin position="40"/>
        <end position="187"/>
    </location>
</feature>
<comment type="similarity">
    <text evidence="1 12">Belongs to the Nth/MutY family.</text>
</comment>
<gene>
    <name evidence="12 14" type="primary">nth</name>
    <name evidence="14" type="ORF">IAD20_02460</name>
</gene>
<keyword evidence="14" id="KW-0540">Nuclease</keyword>
<dbReference type="Gene3D" id="1.10.340.30">
    <property type="entry name" value="Hypothetical protein, domain 2"/>
    <property type="match status" value="1"/>
</dbReference>
<keyword evidence="6 12" id="KW-0408">Iron</keyword>